<keyword evidence="5" id="KW-1185">Reference proteome</keyword>
<dbReference type="PANTHER" id="PTHR44591">
    <property type="entry name" value="STRESS RESPONSE REGULATOR PROTEIN 1"/>
    <property type="match status" value="1"/>
</dbReference>
<dbReference type="Pfam" id="PF00072">
    <property type="entry name" value="Response_reg"/>
    <property type="match status" value="1"/>
</dbReference>
<dbReference type="SMART" id="SM00448">
    <property type="entry name" value="REC"/>
    <property type="match status" value="1"/>
</dbReference>
<evidence type="ECO:0000256" key="2">
    <source>
        <dbReference type="PROSITE-ProRule" id="PRU00169"/>
    </source>
</evidence>
<feature type="domain" description="Response regulatory" evidence="3">
    <location>
        <begin position="4"/>
        <end position="117"/>
    </location>
</feature>
<dbReference type="InterPro" id="IPR001789">
    <property type="entry name" value="Sig_transdc_resp-reg_receiver"/>
</dbReference>
<protein>
    <submittedName>
        <fullName evidence="4">Response regulator</fullName>
    </submittedName>
</protein>
<proteinExistence type="predicted"/>
<evidence type="ECO:0000256" key="1">
    <source>
        <dbReference type="ARBA" id="ARBA00022553"/>
    </source>
</evidence>
<dbReference type="Gene3D" id="3.40.50.2300">
    <property type="match status" value="1"/>
</dbReference>
<dbReference type="InterPro" id="IPR011006">
    <property type="entry name" value="CheY-like_superfamily"/>
</dbReference>
<organism evidence="4 5">
    <name type="scientific">Mucilaginibacter sabulilitoris</name>
    <dbReference type="NCBI Taxonomy" id="1173583"/>
    <lineage>
        <taxon>Bacteria</taxon>
        <taxon>Pseudomonadati</taxon>
        <taxon>Bacteroidota</taxon>
        <taxon>Sphingobacteriia</taxon>
        <taxon>Sphingobacteriales</taxon>
        <taxon>Sphingobacteriaceae</taxon>
        <taxon>Mucilaginibacter</taxon>
    </lineage>
</organism>
<dbReference type="EMBL" id="CP139558">
    <property type="protein sequence ID" value="WPU91915.1"/>
    <property type="molecule type" value="Genomic_DNA"/>
</dbReference>
<dbReference type="Proteomes" id="UP001324380">
    <property type="component" value="Chromosome"/>
</dbReference>
<feature type="modified residue" description="4-aspartylphosphate" evidence="2">
    <location>
        <position position="52"/>
    </location>
</feature>
<dbReference type="PROSITE" id="PS50110">
    <property type="entry name" value="RESPONSE_REGULATORY"/>
    <property type="match status" value="1"/>
</dbReference>
<reference evidence="4 5" key="1">
    <citation type="submission" date="2023-11" db="EMBL/GenBank/DDBJ databases">
        <title>Analysis of the Genomes of Mucilaginibacter gossypii cycad 4 and M. sabulilitoris SNA2: microbes with the potential for plant growth promotion.</title>
        <authorList>
            <person name="Hirsch A.M."/>
            <person name="Humm E."/>
            <person name="Rubbi M."/>
            <person name="Del Vecchio G."/>
            <person name="Ha S.M."/>
            <person name="Pellegrini M."/>
            <person name="Gunsalus R.P."/>
        </authorList>
    </citation>
    <scope>NUCLEOTIDE SEQUENCE [LARGE SCALE GENOMIC DNA]</scope>
    <source>
        <strain evidence="4 5">SNA2</strain>
    </source>
</reference>
<dbReference type="InterPro" id="IPR050595">
    <property type="entry name" value="Bact_response_regulator"/>
</dbReference>
<evidence type="ECO:0000259" key="3">
    <source>
        <dbReference type="PROSITE" id="PS50110"/>
    </source>
</evidence>
<dbReference type="SUPFAM" id="SSF52172">
    <property type="entry name" value="CheY-like"/>
    <property type="match status" value="1"/>
</dbReference>
<dbReference type="RefSeq" id="WP_321561081.1">
    <property type="nucleotide sequence ID" value="NZ_CP139558.1"/>
</dbReference>
<dbReference type="PANTHER" id="PTHR44591:SF3">
    <property type="entry name" value="RESPONSE REGULATORY DOMAIN-CONTAINING PROTEIN"/>
    <property type="match status" value="1"/>
</dbReference>
<evidence type="ECO:0000313" key="4">
    <source>
        <dbReference type="EMBL" id="WPU91915.1"/>
    </source>
</evidence>
<accession>A0ABZ0TL71</accession>
<sequence length="121" mass="13372">MNKKIFIVEDDNDLSEAIQLFLKAEGYYTTAYADKNSIKGVILHMPDLVLVDNRLKDGLGSELCKAIKQHPLTMNVPVIMISGCDGLADIADGCGADAYLSKPFDMIELIELIDRQLKNLV</sequence>
<evidence type="ECO:0000313" key="5">
    <source>
        <dbReference type="Proteomes" id="UP001324380"/>
    </source>
</evidence>
<keyword evidence="1 2" id="KW-0597">Phosphoprotein</keyword>
<name>A0ABZ0TL71_9SPHI</name>
<gene>
    <name evidence="4" type="ORF">SNE25_21595</name>
</gene>